<organism evidence="1">
    <name type="scientific">Dichomitus squalens</name>
    <dbReference type="NCBI Taxonomy" id="114155"/>
    <lineage>
        <taxon>Eukaryota</taxon>
        <taxon>Fungi</taxon>
        <taxon>Dikarya</taxon>
        <taxon>Basidiomycota</taxon>
        <taxon>Agaricomycotina</taxon>
        <taxon>Agaricomycetes</taxon>
        <taxon>Polyporales</taxon>
        <taxon>Polyporaceae</taxon>
        <taxon>Dichomitus</taxon>
    </lineage>
</organism>
<dbReference type="EMBL" id="ML143416">
    <property type="protein sequence ID" value="TBU28998.1"/>
    <property type="molecule type" value="Genomic_DNA"/>
</dbReference>
<dbReference type="Gene3D" id="3.30.70.100">
    <property type="match status" value="2"/>
</dbReference>
<dbReference type="EMBL" id="ML145103">
    <property type="protein sequence ID" value="TBU60627.1"/>
    <property type="molecule type" value="Genomic_DNA"/>
</dbReference>
<accession>A0A4Q9MPU7</accession>
<dbReference type="OMA" id="TDIHYMI"/>
<gene>
    <name evidence="2" type="ORF">BD310DRAFT_947138</name>
    <name evidence="1" type="ORF">BD311DRAFT_806435</name>
</gene>
<keyword evidence="3" id="KW-1185">Reference proteome</keyword>
<dbReference type="AlphaFoldDB" id="A0A4Q9MPU7"/>
<evidence type="ECO:0000313" key="1">
    <source>
        <dbReference type="EMBL" id="TBU28998.1"/>
    </source>
</evidence>
<protein>
    <recommendedName>
        <fullName evidence="4">ABM domain-containing protein</fullName>
    </recommendedName>
</protein>
<evidence type="ECO:0008006" key="4">
    <source>
        <dbReference type="Google" id="ProtNLM"/>
    </source>
</evidence>
<proteinExistence type="predicted"/>
<evidence type="ECO:0000313" key="2">
    <source>
        <dbReference type="EMBL" id="TBU60627.1"/>
    </source>
</evidence>
<sequence length="209" mass="22729">MAFPTVEFIAAPATEAFRASPHNVSTVKPTVDILKSAEGMIRVYYGLEDEDKSSAYVCVAWETLIHHHNLMKDTEKYPKLSEDINSILDVSGIRMFHVAFTSEPYGALEAPVTEVATFTLHEGQSKDALEGLVDDLATAMNAAPKSAGVILAAWGPTVEKDDLIALVIGWTSIDAHWALVATDQPIKDLIEQIRGIATITVKHVALAHH</sequence>
<name>A0A4Q9MPU7_9APHY</name>
<reference evidence="1 3" key="1">
    <citation type="submission" date="2019-01" db="EMBL/GenBank/DDBJ databases">
        <title>Draft genome sequences of three monokaryotic isolates of the white-rot basidiomycete fungus Dichomitus squalens.</title>
        <authorList>
            <consortium name="DOE Joint Genome Institute"/>
            <person name="Lopez S.C."/>
            <person name="Andreopoulos B."/>
            <person name="Pangilinan J."/>
            <person name="Lipzen A."/>
            <person name="Riley R."/>
            <person name="Ahrendt S."/>
            <person name="Ng V."/>
            <person name="Barry K."/>
            <person name="Daum C."/>
            <person name="Grigoriev I.V."/>
            <person name="Hilden K.S."/>
            <person name="Makela M.R."/>
            <person name="de Vries R.P."/>
        </authorList>
    </citation>
    <scope>NUCLEOTIDE SEQUENCE [LARGE SCALE GENOMIC DNA]</scope>
    <source>
        <strain evidence="2 3">CBS 464.89</strain>
        <strain evidence="1">OM18370.1</strain>
    </source>
</reference>
<evidence type="ECO:0000313" key="3">
    <source>
        <dbReference type="Proteomes" id="UP000292082"/>
    </source>
</evidence>
<dbReference type="OrthoDB" id="3830579at2759"/>
<dbReference type="Proteomes" id="UP000292082">
    <property type="component" value="Unassembled WGS sequence"/>
</dbReference>
<dbReference type="Proteomes" id="UP000292957">
    <property type="component" value="Unassembled WGS sequence"/>
</dbReference>